<comment type="caution">
    <text evidence="3">The sequence shown here is derived from an EMBL/GenBank/DDBJ whole genome shotgun (WGS) entry which is preliminary data.</text>
</comment>
<dbReference type="PANTHER" id="PTHR36766">
    <property type="entry name" value="PLANT BROAD-SPECTRUM MILDEW RESISTANCE PROTEIN RPW8"/>
    <property type="match status" value="1"/>
</dbReference>
<dbReference type="SUPFAM" id="SSF52058">
    <property type="entry name" value="L domain-like"/>
    <property type="match status" value="2"/>
</dbReference>
<dbReference type="EMBL" id="JABCRI010000007">
    <property type="protein sequence ID" value="KAF8403616.1"/>
    <property type="molecule type" value="Genomic_DNA"/>
</dbReference>
<evidence type="ECO:0000313" key="3">
    <source>
        <dbReference type="EMBL" id="KAF8403616.1"/>
    </source>
</evidence>
<organism evidence="3 4">
    <name type="scientific">Tetracentron sinense</name>
    <name type="common">Spur-leaf</name>
    <dbReference type="NCBI Taxonomy" id="13715"/>
    <lineage>
        <taxon>Eukaryota</taxon>
        <taxon>Viridiplantae</taxon>
        <taxon>Streptophyta</taxon>
        <taxon>Embryophyta</taxon>
        <taxon>Tracheophyta</taxon>
        <taxon>Spermatophyta</taxon>
        <taxon>Magnoliopsida</taxon>
        <taxon>Trochodendrales</taxon>
        <taxon>Trochodendraceae</taxon>
        <taxon>Tetracentron</taxon>
    </lineage>
</organism>
<keyword evidence="1" id="KW-0433">Leucine-rich repeat</keyword>
<dbReference type="InterPro" id="IPR032675">
    <property type="entry name" value="LRR_dom_sf"/>
</dbReference>
<name>A0A834ZC70_TETSI</name>
<reference evidence="3 4" key="1">
    <citation type="submission" date="2020-04" db="EMBL/GenBank/DDBJ databases">
        <title>Plant Genome Project.</title>
        <authorList>
            <person name="Zhang R.-G."/>
        </authorList>
    </citation>
    <scope>NUCLEOTIDE SEQUENCE [LARGE SCALE GENOMIC DNA]</scope>
    <source>
        <strain evidence="3">YNK0</strain>
        <tissue evidence="3">Leaf</tissue>
    </source>
</reference>
<keyword evidence="4" id="KW-1185">Reference proteome</keyword>
<gene>
    <name evidence="3" type="ORF">HHK36_011720</name>
</gene>
<sequence length="499" mass="55910">MPVAEILLSASLQVLFDRLEDGLEGNMRYEVPRIARHSSYLGEEYDRITKFQPFYEVKDLSNGVGLQHFASLKNLEISNCPQLVIMSNEDTELAADLEYLTIRDCGNLEKLPQGLHNLTSLQKLEINGCSALGSFPEMGLPSMLRLVEIINCKNLKSLPEGMIHNNTFLQELNIQNCDSLTSFPRGGLPTSLEYLCINGCSSLESLPEQMQNNTSLEKLEITKCHSVTIFPRGLWLSTATLKSLTIWDSIEIIEWCNIDSLLEGLCNLSSLQDLHIEECPSLVSFPEEGLLNNIETLHIVTCKNLKALPNQMHNLTSLQYLRIKECPSLVSFPEEGLPNNIKTLQIERCKNLKALPHRMHNLTSLQDLIIRSCSNLSFPEGGLPTNLIELHIWECENLDQPLSEWGFQRLPSLARFFIGKSNLQSLPKGLHSLTSLEVLGISNCQKIASFSKVGLPLMLCKLVILDCPLLSKRCRQGKGADWPKIAHIPLIEIGGEEII</sequence>
<evidence type="ECO:0000313" key="4">
    <source>
        <dbReference type="Proteomes" id="UP000655225"/>
    </source>
</evidence>
<dbReference type="PANTHER" id="PTHR36766:SF40">
    <property type="entry name" value="DISEASE RESISTANCE PROTEIN RGA3"/>
    <property type="match status" value="1"/>
</dbReference>
<evidence type="ECO:0000256" key="1">
    <source>
        <dbReference type="ARBA" id="ARBA00022614"/>
    </source>
</evidence>
<dbReference type="Pfam" id="PF25019">
    <property type="entry name" value="LRR_R13L1-DRL21"/>
    <property type="match status" value="1"/>
</dbReference>
<protein>
    <recommendedName>
        <fullName evidence="2">R13L1/DRL21-like LRR repeat region domain-containing protein</fullName>
    </recommendedName>
</protein>
<feature type="domain" description="R13L1/DRL21-like LRR repeat region" evidence="2">
    <location>
        <begin position="259"/>
        <end position="326"/>
    </location>
</feature>
<dbReference type="AlphaFoldDB" id="A0A834ZC70"/>
<proteinExistence type="predicted"/>
<dbReference type="OrthoDB" id="26890at2759"/>
<evidence type="ECO:0000259" key="2">
    <source>
        <dbReference type="Pfam" id="PF25019"/>
    </source>
</evidence>
<dbReference type="Proteomes" id="UP000655225">
    <property type="component" value="Unassembled WGS sequence"/>
</dbReference>
<accession>A0A834ZC70</accession>
<dbReference type="InterPro" id="IPR056789">
    <property type="entry name" value="LRR_R13L1-DRL21"/>
</dbReference>
<dbReference type="Gene3D" id="3.80.10.10">
    <property type="entry name" value="Ribonuclease Inhibitor"/>
    <property type="match status" value="5"/>
</dbReference>
<dbReference type="OMA" id="HIWECEN"/>